<protein>
    <submittedName>
        <fullName evidence="1">Uncharacterized protein</fullName>
    </submittedName>
</protein>
<dbReference type="Proteomes" id="UP001428341">
    <property type="component" value="Unassembled WGS sequence"/>
</dbReference>
<organism evidence="1 2">
    <name type="scientific">Citrus x changshan-huyou</name>
    <dbReference type="NCBI Taxonomy" id="2935761"/>
    <lineage>
        <taxon>Eukaryota</taxon>
        <taxon>Viridiplantae</taxon>
        <taxon>Streptophyta</taxon>
        <taxon>Embryophyta</taxon>
        <taxon>Tracheophyta</taxon>
        <taxon>Spermatophyta</taxon>
        <taxon>Magnoliopsida</taxon>
        <taxon>eudicotyledons</taxon>
        <taxon>Gunneridae</taxon>
        <taxon>Pentapetalae</taxon>
        <taxon>rosids</taxon>
        <taxon>malvids</taxon>
        <taxon>Sapindales</taxon>
        <taxon>Rutaceae</taxon>
        <taxon>Aurantioideae</taxon>
        <taxon>Citrus</taxon>
    </lineage>
</organism>
<dbReference type="AlphaFoldDB" id="A0AAP0MJN8"/>
<dbReference type="EMBL" id="JBCGBO010000004">
    <property type="protein sequence ID" value="KAK9210635.1"/>
    <property type="molecule type" value="Genomic_DNA"/>
</dbReference>
<keyword evidence="2" id="KW-1185">Reference proteome</keyword>
<accession>A0AAP0MJN8</accession>
<comment type="caution">
    <text evidence="1">The sequence shown here is derived from an EMBL/GenBank/DDBJ whole genome shotgun (WGS) entry which is preliminary data.</text>
</comment>
<proteinExistence type="predicted"/>
<reference evidence="1 2" key="1">
    <citation type="submission" date="2024-05" db="EMBL/GenBank/DDBJ databases">
        <title>Haplotype-resolved chromosome-level genome assembly of Huyou (Citrus changshanensis).</title>
        <authorList>
            <person name="Miao C."/>
            <person name="Chen W."/>
            <person name="Wu Y."/>
            <person name="Wang L."/>
            <person name="Zhao S."/>
            <person name="Grierson D."/>
            <person name="Xu C."/>
            <person name="Chen K."/>
        </authorList>
    </citation>
    <scope>NUCLEOTIDE SEQUENCE [LARGE SCALE GENOMIC DNA]</scope>
    <source>
        <strain evidence="1">01-14</strain>
        <tissue evidence="1">Leaf</tissue>
    </source>
</reference>
<evidence type="ECO:0000313" key="2">
    <source>
        <dbReference type="Proteomes" id="UP001428341"/>
    </source>
</evidence>
<evidence type="ECO:0000313" key="1">
    <source>
        <dbReference type="EMBL" id="KAK9210635.1"/>
    </source>
</evidence>
<gene>
    <name evidence="1" type="ORF">WN944_003006</name>
</gene>
<name>A0AAP0MJN8_9ROSI</name>
<sequence>MGSKKQGDKAAHDRRVEDERLVEWSVRVQVVSMIYWWLGHVRQCRFPPKDKYEASDPYQCEGPIVGGNVGLILTGSCAAG</sequence>